<protein>
    <recommendedName>
        <fullName evidence="4">Protein NO VEIN C-terminal domain-containing protein</fullName>
    </recommendedName>
</protein>
<dbReference type="NCBIfam" id="NF047352">
    <property type="entry name" value="P_loop_sacsin"/>
    <property type="match status" value="1"/>
</dbReference>
<dbReference type="PANTHER" id="PTHR32387:SF0">
    <property type="entry name" value="PROTEIN NO VEIN"/>
    <property type="match status" value="1"/>
</dbReference>
<organism evidence="2 3">
    <name type="scientific">Gibberella intermedia</name>
    <name type="common">Bulb rot disease fungus</name>
    <name type="synonym">Fusarium proliferatum</name>
    <dbReference type="NCBI Taxonomy" id="948311"/>
    <lineage>
        <taxon>Eukaryota</taxon>
        <taxon>Fungi</taxon>
        <taxon>Dikarya</taxon>
        <taxon>Ascomycota</taxon>
        <taxon>Pezizomycotina</taxon>
        <taxon>Sordariomycetes</taxon>
        <taxon>Hypocreomycetidae</taxon>
        <taxon>Hypocreales</taxon>
        <taxon>Nectriaceae</taxon>
        <taxon>Fusarium</taxon>
        <taxon>Fusarium fujikuroi species complex</taxon>
    </lineage>
</organism>
<evidence type="ECO:0008006" key="4">
    <source>
        <dbReference type="Google" id="ProtNLM"/>
    </source>
</evidence>
<feature type="compositionally biased region" description="Acidic residues" evidence="1">
    <location>
        <begin position="1395"/>
        <end position="1407"/>
    </location>
</feature>
<dbReference type="SUPFAM" id="SSF55874">
    <property type="entry name" value="ATPase domain of HSP90 chaperone/DNA topoisomerase II/histidine kinase"/>
    <property type="match status" value="1"/>
</dbReference>
<dbReference type="InterPro" id="IPR036890">
    <property type="entry name" value="HATPase_C_sf"/>
</dbReference>
<dbReference type="Proteomes" id="UP000251714">
    <property type="component" value="Unassembled WGS sequence"/>
</dbReference>
<proteinExistence type="predicted"/>
<evidence type="ECO:0000313" key="3">
    <source>
        <dbReference type="Proteomes" id="UP000251714"/>
    </source>
</evidence>
<comment type="caution">
    <text evidence="2">The sequence shown here is derived from an EMBL/GenBank/DDBJ whole genome shotgun (WGS) entry which is preliminary data.</text>
</comment>
<evidence type="ECO:0000256" key="1">
    <source>
        <dbReference type="SAM" id="MobiDB-lite"/>
    </source>
</evidence>
<gene>
    <name evidence="2" type="ORF">FPRO05_02848</name>
</gene>
<dbReference type="EMBL" id="PKMI01000028">
    <property type="protein sequence ID" value="RBA14056.1"/>
    <property type="molecule type" value="Genomic_DNA"/>
</dbReference>
<dbReference type="InterPro" id="IPR052957">
    <property type="entry name" value="Auxin_embryo_med"/>
</dbReference>
<dbReference type="PANTHER" id="PTHR32387">
    <property type="entry name" value="WU:FJ29H11"/>
    <property type="match status" value="1"/>
</dbReference>
<sequence length="1695" mass="193263">MATPEEAERIVKEVTEYYGYLDHDMMNDIGRFNADYRRRIDENWFKMENAASHSIKVLARNIYGSGARFVFELLQNAEDNSFRKADKKNDPPFISFLVHPKRIVVECNEDGFTSLDLKAICSVGESTKTAKHGYVGAKGIGFKSVFIAASRVHIQSGNYSFEFRHNRNDPGLGMVRPIWVTPTDTIPSPLTRTTLYLHDQGNEDEIKHLKMVISMQFDDLQETCLLFLRKIGRISVAFYDGQGNLRRSKQFTKKRIDDYRVSLETTVFSGDKATTTSQIYHITKQLAKGLAQSESRDAATTEEARRSLTSAEVVLAFPLKSDYQPCISTRRQELFAFLPLRTSDYKFHIQSDFDTNANRQDIVTTTRRNLNIRDWIAKTFLKAVLEFNRHPILCYRWPLFLPVQDSGHDSFWSGLDAKILSLVQDTPILRSRNRSDFRLISEVVIASNGMTDNGGTLLLDDPIKDPFISAKYPSKVTKHLKPYGLRVASAPLFVSLLKRDLSQQNSKMSANKTADGWHSSVARMCSKIFDNGWNGTALLESLEVLPLRNGHWEASTSGPFYFPMTGDTEIPKGLGLKVLSKSATTNPNRREFFRHLGATEATYERVRSTIFSSFIDLPTMKFRFTFDCLRYLFLTHPRSKHKRESYKTIRLFTEENELRGTHSQIIYLPGDEYPFSPASLLRNGPVPPNFPVHFLRLGYLSIESEDQNFSLSSYKRWLCDFIGIHERLTILSPNQNELSQPFQYVLAHHPAKFLGLFEHLWLLEGKEVLKHQTVVSQIRKVPAKELCKVTFSPKLENTWLPLPELEDCARRYMEKPEQFHFLSIEDDRNDEQISTKWNFLNKYFGVGKSNDLEFLVEILYFIRRSCTIPLSTRQSQRVLELYIAIYAKLCVSSVQSITRTRIKEAFECFGGDSILVSYDDDDQSMWSEPELCVWDGPSDLDSVYSLKSEYERRGLSNEDLGNIGKLFVGILGVRNISAQLIVSELKCRWGTCADEEDEGHILSLYEYLHKRLTVTPGVRASFEESSLIFLKQQDGPDWHKTSDCLWSSTTPIRGKVTLEATYEDLKALFVGKLGVKSLTMQMVYDELRQSPESSIEDIKVALFSFNDFLQIEDGNWDPEPIKKAKIFPIVYPDGSTAMRSMDVDFVIADRDILRSRFSDKIALLDFDLEDVHRLRPLFTWLKIQQRYLSRDLSLKAYQICRVAATFRSPRFQHSEPTLYNQLRAMKVLEVEGISSVLKLSQNGRQYEATLSTASEHIDEPAGNLIIYVPRDRRAQELCFGSVLPRRFATWLMCNPHTNIDGNVEVDIINALTSIFASDRAVLGEILDDQGMIELQFKDPDEDLNEDMMGGEQTEDNDASDSTPEPGHGASDLALTLTHSSVTDASIVPSAVRDSEIEDEASETEGEIFEIQSRTSHQVRRGDGSLPRPLRHHSPAGRPSSPEQLNIQRLVPSNPISRATEDQRYQTILERVIAAARFANFPSGGAFDLSGLRDALPDSGGPNSYLSYNGLDVLSRFRSANQLERDKKIGAAGELYVFELLSKLELPGWGLGNWQSTIRTYANIHPEYADLTRWPNRETADLVYPDTQGDLTRILVDAEILNGDWSTRRPTYFIEVKTTTGPCGTPFYMSGNQYRLMERIHHSSDFSELYIIFRVFFLLDRSQINYCVYPDPKRLQDDGRLIFTGTTWSVTPGLQA</sequence>
<dbReference type="Gene3D" id="3.30.565.10">
    <property type="entry name" value="Histidine kinase-like ATPase, C-terminal domain"/>
    <property type="match status" value="1"/>
</dbReference>
<evidence type="ECO:0000313" key="2">
    <source>
        <dbReference type="EMBL" id="RBA14056.1"/>
    </source>
</evidence>
<accession>A0A365MZW2</accession>
<reference evidence="2 3" key="1">
    <citation type="submission" date="2017-12" db="EMBL/GenBank/DDBJ databases">
        <title>Genome sequence of the mycotoxigenic crop pathogen Fusarium proliferatum, strain ITEM 2341 from Date Palm.</title>
        <authorList>
            <person name="Almiman B.F."/>
            <person name="Shittu T.A."/>
            <person name="Muthumeenakshi S."/>
            <person name="Baroncelli R."/>
            <person name="Sreenivasaprasada S."/>
        </authorList>
    </citation>
    <scope>NUCLEOTIDE SEQUENCE [LARGE SCALE GENOMIC DNA]</scope>
    <source>
        <strain evidence="2 3">ITEM 2341</strain>
    </source>
</reference>
<feature type="region of interest" description="Disordered" evidence="1">
    <location>
        <begin position="1386"/>
        <end position="1444"/>
    </location>
</feature>
<feature type="region of interest" description="Disordered" evidence="1">
    <location>
        <begin position="1341"/>
        <end position="1371"/>
    </location>
</feature>
<name>A0A365MZW2_GIBIN</name>